<evidence type="ECO:0000313" key="5">
    <source>
        <dbReference type="Proteomes" id="UP000568106"/>
    </source>
</evidence>
<comment type="similarity">
    <text evidence="1 3">Belongs to the DapA family.</text>
</comment>
<reference evidence="4" key="1">
    <citation type="submission" date="2020-08" db="EMBL/GenBank/DDBJ databases">
        <title>Genomic Encyclopedia of Type Strains, Phase IV (KMG-V): Genome sequencing to study the core and pangenomes of soil and plant-associated prokaryotes.</title>
        <authorList>
            <person name="Whitman W."/>
        </authorList>
    </citation>
    <scope>NUCLEOTIDE SEQUENCE [LARGE SCALE GENOMIC DNA]</scope>
    <source>
        <strain evidence="4">M8UP27</strain>
    </source>
</reference>
<dbReference type="EMBL" id="JACHDY010000001">
    <property type="protein sequence ID" value="MBB5315766.1"/>
    <property type="molecule type" value="Genomic_DNA"/>
</dbReference>
<dbReference type="Proteomes" id="UP000568106">
    <property type="component" value="Unassembled WGS sequence"/>
</dbReference>
<comment type="caution">
    <text evidence="4">The sequence shown here is derived from an EMBL/GenBank/DDBJ whole genome shotgun (WGS) entry which is preliminary data.</text>
</comment>
<dbReference type="InterPro" id="IPR013785">
    <property type="entry name" value="Aldolase_TIM"/>
</dbReference>
<name>A0A7W8IEN6_9BACT</name>
<evidence type="ECO:0000256" key="1">
    <source>
        <dbReference type="ARBA" id="ARBA00007592"/>
    </source>
</evidence>
<evidence type="ECO:0000256" key="3">
    <source>
        <dbReference type="PIRNR" id="PIRNR001365"/>
    </source>
</evidence>
<evidence type="ECO:0000256" key="2">
    <source>
        <dbReference type="ARBA" id="ARBA00023239"/>
    </source>
</evidence>
<keyword evidence="2 3" id="KW-0456">Lyase</keyword>
<keyword evidence="5" id="KW-1185">Reference proteome</keyword>
<dbReference type="SMART" id="SM01130">
    <property type="entry name" value="DHDPS"/>
    <property type="match status" value="1"/>
</dbReference>
<dbReference type="GO" id="GO:0008840">
    <property type="term" value="F:4-hydroxy-tetrahydrodipicolinate synthase activity"/>
    <property type="evidence" value="ECO:0007669"/>
    <property type="project" value="TreeGrafter"/>
</dbReference>
<dbReference type="AlphaFoldDB" id="A0A7W8IEN6"/>
<gene>
    <name evidence="4" type="ORF">HDF09_000416</name>
</gene>
<dbReference type="Pfam" id="PF00701">
    <property type="entry name" value="DHDPS"/>
    <property type="match status" value="2"/>
</dbReference>
<protein>
    <submittedName>
        <fullName evidence="4">Dihydrodipicolinate synthase/N-acetylneuraminate lyase</fullName>
    </submittedName>
</protein>
<dbReference type="PANTHER" id="PTHR12128:SF66">
    <property type="entry name" value="4-HYDROXY-2-OXOGLUTARATE ALDOLASE, MITOCHONDRIAL"/>
    <property type="match status" value="1"/>
</dbReference>
<sequence length="352" mass="37469">MLLDGLQLPLTTPFYPDGRLNLHKLEHNVARYSKTPAAGLVALSEVGEPTLLSEEETRHVLRSVATSAAAEKVLIAGVSRDSVAGTLELAESAAAFGYDAVLVRRPSMLRENGGRAKELLAYFQAVGDRSALPVVLYSSSAEDGGVLPAEVVIELAGHSKVLGLVDGWGDRARMETIKTGTASCKRDVMVTAVFAAVTGRMQRRSEGAEAKDLILATELMDGMPAVATPMKMVEKTRTKVVGFQLLAGRTDGMLEGLRSSAVGAMPAFAAAAPQACYEVLAAWKDGDEGLAGEKQMRLQEVAVRIERQMGVAGIKFGCDLNGYFGGRPRLPLLPLGGEERAEIEALMQGMRN</sequence>
<dbReference type="SUPFAM" id="SSF51569">
    <property type="entry name" value="Aldolase"/>
    <property type="match status" value="2"/>
</dbReference>
<dbReference type="CDD" id="cd00408">
    <property type="entry name" value="DHDPS-like"/>
    <property type="match status" value="1"/>
</dbReference>
<accession>A0A7W8IEN6</accession>
<organism evidence="4 5">
    <name type="scientific">Tunturiibacter empetritectus</name>
    <dbReference type="NCBI Taxonomy" id="3069691"/>
    <lineage>
        <taxon>Bacteria</taxon>
        <taxon>Pseudomonadati</taxon>
        <taxon>Acidobacteriota</taxon>
        <taxon>Terriglobia</taxon>
        <taxon>Terriglobales</taxon>
        <taxon>Acidobacteriaceae</taxon>
        <taxon>Tunturiibacter</taxon>
    </lineage>
</organism>
<dbReference type="Gene3D" id="3.20.20.70">
    <property type="entry name" value="Aldolase class I"/>
    <property type="match status" value="1"/>
</dbReference>
<dbReference type="InterPro" id="IPR002220">
    <property type="entry name" value="DapA-like"/>
</dbReference>
<dbReference type="PIRSF" id="PIRSF001365">
    <property type="entry name" value="DHDPS"/>
    <property type="match status" value="1"/>
</dbReference>
<evidence type="ECO:0000313" key="4">
    <source>
        <dbReference type="EMBL" id="MBB5315766.1"/>
    </source>
</evidence>
<dbReference type="PANTHER" id="PTHR12128">
    <property type="entry name" value="DIHYDRODIPICOLINATE SYNTHASE"/>
    <property type="match status" value="1"/>
</dbReference>
<proteinExistence type="inferred from homology"/>